<name>A0A2U9IE51_9CREN</name>
<evidence type="ECO:0000256" key="2">
    <source>
        <dbReference type="ARBA" id="ARBA00004651"/>
    </source>
</evidence>
<evidence type="ECO:0000256" key="8">
    <source>
        <dbReference type="ARBA" id="ARBA00022692"/>
    </source>
</evidence>
<comment type="subcellular location">
    <subcellularLocation>
        <location evidence="2 11">Cell membrane</location>
        <topology evidence="2 11">Multi-pass membrane protein</topology>
    </subcellularLocation>
</comment>
<proteinExistence type="inferred from homology"/>
<evidence type="ECO:0000256" key="3">
    <source>
        <dbReference type="ARBA" id="ARBA00004953"/>
    </source>
</evidence>
<evidence type="ECO:0000256" key="5">
    <source>
        <dbReference type="ARBA" id="ARBA00016185"/>
    </source>
</evidence>
<dbReference type="RefSeq" id="WP_110270166.1">
    <property type="nucleotide sequence ID" value="NZ_CP029289.2"/>
</dbReference>
<dbReference type="NCBIfam" id="TIGR00380">
    <property type="entry name" value="cobal_cbiB"/>
    <property type="match status" value="1"/>
</dbReference>
<comment type="caution">
    <text evidence="11">Lacks conserved residue(s) required for the propagation of feature annotation.</text>
</comment>
<evidence type="ECO:0000256" key="6">
    <source>
        <dbReference type="ARBA" id="ARBA00022475"/>
    </source>
</evidence>
<dbReference type="GeneID" id="36831774"/>
<evidence type="ECO:0000313" key="13">
    <source>
        <dbReference type="Proteomes" id="UP000248044"/>
    </source>
</evidence>
<evidence type="ECO:0000256" key="1">
    <source>
        <dbReference type="ARBA" id="ARBA00003384"/>
    </source>
</evidence>
<evidence type="ECO:0000256" key="10">
    <source>
        <dbReference type="ARBA" id="ARBA00023136"/>
    </source>
</evidence>
<dbReference type="EMBL" id="CP029289">
    <property type="protein sequence ID" value="AWR94285.1"/>
    <property type="molecule type" value="Genomic_DNA"/>
</dbReference>
<keyword evidence="7 11" id="KW-0169">Cobalamin biosynthesis</keyword>
<sequence>MLLVFIAALFWDLILGEPPIYIHPVVLTGKISEKLIRPYKGYVYGIFIWLLSVVPILILFILPLYIPILILKFILLALTLKTTFSIKMLYKIVNKSSNLDENSRYIVQQIVRRNLTKEDEGHIASAAIESLFESFVDGISSPLFWFLLLGMPGALLQRLSNTMDSMVGYKTTELKKEGFFSAKVDTILNYIPARISVLFMILAGIIMRLKVKNMLDIIRHSDIESINARYPISAAAYLLGVKLEKRGFYSVGNGNLPSSSDIKRALKLFKITTFLYISSILVIYYCFYGFSFFGFPYGLIKFL</sequence>
<evidence type="ECO:0000256" key="11">
    <source>
        <dbReference type="HAMAP-Rule" id="MF_00024"/>
    </source>
</evidence>
<keyword evidence="6 11" id="KW-1003">Cell membrane</keyword>
<dbReference type="PANTHER" id="PTHR34308:SF1">
    <property type="entry name" value="COBALAMIN BIOSYNTHESIS PROTEIN CBIB"/>
    <property type="match status" value="1"/>
</dbReference>
<dbReference type="GO" id="GO:0009236">
    <property type="term" value="P:cobalamin biosynthetic process"/>
    <property type="evidence" value="ECO:0007669"/>
    <property type="project" value="UniProtKB-UniRule"/>
</dbReference>
<accession>A0A2U9IE51</accession>
<dbReference type="GO" id="GO:0005886">
    <property type="term" value="C:plasma membrane"/>
    <property type="evidence" value="ECO:0007669"/>
    <property type="project" value="UniProtKB-SubCell"/>
</dbReference>
<evidence type="ECO:0000256" key="4">
    <source>
        <dbReference type="ARBA" id="ARBA00006263"/>
    </source>
</evidence>
<dbReference type="PANTHER" id="PTHR34308">
    <property type="entry name" value="COBALAMIN BIOSYNTHESIS PROTEIN CBIB"/>
    <property type="match status" value="1"/>
</dbReference>
<comment type="function">
    <text evidence="1 11">Converts cobyric acid to cobinamide by the addition of aminopropanol on the F carboxylic group.</text>
</comment>
<evidence type="ECO:0000256" key="9">
    <source>
        <dbReference type="ARBA" id="ARBA00022989"/>
    </source>
</evidence>
<dbReference type="AlphaFoldDB" id="A0A2U9IE51"/>
<dbReference type="Proteomes" id="UP000248044">
    <property type="component" value="Chromosome"/>
</dbReference>
<comment type="similarity">
    <text evidence="4 11">Belongs to the CobD/CbiB family.</text>
</comment>
<organism evidence="12 13">
    <name type="scientific">Acidianus brierleyi</name>
    <dbReference type="NCBI Taxonomy" id="41673"/>
    <lineage>
        <taxon>Archaea</taxon>
        <taxon>Thermoproteota</taxon>
        <taxon>Thermoprotei</taxon>
        <taxon>Sulfolobales</taxon>
        <taxon>Sulfolobaceae</taxon>
        <taxon>Acidianus</taxon>
    </lineage>
</organism>
<reference evidence="12 13" key="1">
    <citation type="submission" date="2018-05" db="EMBL/GenBank/DDBJ databases">
        <title>Complete Genome Sequences of Extremely Thermoacidophilic, Metal-Mobilizing Type-Strain Members of the Archaeal Family Sulfolobaceae: Acidianus brierleyi DSM-1651T, Acidianus sulfidivorans DSM-18786T, Metallosphaera hakonensis DSM-7519T, and Metallosphaera prunae DSM-10039T.</title>
        <authorList>
            <person name="Counts J.A."/>
            <person name="Kelly R.M."/>
        </authorList>
    </citation>
    <scope>NUCLEOTIDE SEQUENCE [LARGE SCALE GENOMIC DNA]</scope>
    <source>
        <strain evidence="12 13">DSM 1651</strain>
    </source>
</reference>
<comment type="pathway">
    <text evidence="3 11">Cofactor biosynthesis; adenosylcobalamin biosynthesis.</text>
</comment>
<dbReference type="HAMAP" id="MF_00024">
    <property type="entry name" value="CobD_CbiB"/>
    <property type="match status" value="1"/>
</dbReference>
<dbReference type="InterPro" id="IPR004485">
    <property type="entry name" value="Cobalamin_biosynth_CobD/CbiB"/>
</dbReference>
<dbReference type="KEGG" id="abri:DFR85_06420"/>
<evidence type="ECO:0000256" key="7">
    <source>
        <dbReference type="ARBA" id="ARBA00022573"/>
    </source>
</evidence>
<keyword evidence="8 11" id="KW-0812">Transmembrane</keyword>
<dbReference type="GO" id="GO:0015420">
    <property type="term" value="F:ABC-type vitamin B12 transporter activity"/>
    <property type="evidence" value="ECO:0007669"/>
    <property type="project" value="UniProtKB-UniRule"/>
</dbReference>
<protein>
    <recommendedName>
        <fullName evidence="5 11">Probable cobalamin biosynthesis protein CobD</fullName>
    </recommendedName>
</protein>
<dbReference type="UniPathway" id="UPA00148"/>
<keyword evidence="10 11" id="KW-0472">Membrane</keyword>
<dbReference type="NCBIfam" id="NF002281">
    <property type="entry name" value="PRK01209.2-5"/>
    <property type="match status" value="1"/>
</dbReference>
<dbReference type="Pfam" id="PF03186">
    <property type="entry name" value="CobD_Cbib"/>
    <property type="match status" value="1"/>
</dbReference>
<dbReference type="OrthoDB" id="46105at2157"/>
<feature type="transmembrane region" description="Helical" evidence="11">
    <location>
        <begin position="69"/>
        <end position="90"/>
    </location>
</feature>
<evidence type="ECO:0000313" key="12">
    <source>
        <dbReference type="EMBL" id="AWR94285.1"/>
    </source>
</evidence>
<dbReference type="GO" id="GO:0048472">
    <property type="term" value="F:threonine-phosphate decarboxylase activity"/>
    <property type="evidence" value="ECO:0007669"/>
    <property type="project" value="InterPro"/>
</dbReference>
<keyword evidence="13" id="KW-1185">Reference proteome</keyword>
<keyword evidence="9 11" id="KW-1133">Transmembrane helix</keyword>
<feature type="transmembrane region" description="Helical" evidence="11">
    <location>
        <begin position="273"/>
        <end position="295"/>
    </location>
</feature>
<gene>
    <name evidence="11" type="primary">cobD</name>
    <name evidence="12" type="ORF">DFR85_06420</name>
</gene>
<feature type="transmembrane region" description="Helical" evidence="11">
    <location>
        <begin position="187"/>
        <end position="209"/>
    </location>
</feature>
<feature type="transmembrane region" description="Helical" evidence="11">
    <location>
        <begin position="42"/>
        <end position="62"/>
    </location>
</feature>